<feature type="compositionally biased region" description="Basic and acidic residues" evidence="11">
    <location>
        <begin position="164"/>
        <end position="173"/>
    </location>
</feature>
<dbReference type="Proteomes" id="UP000192223">
    <property type="component" value="Unplaced"/>
</dbReference>
<dbReference type="PIRSF" id="PIRSF005514">
    <property type="entry name" value="ATPase_F0_D_mt"/>
    <property type="match status" value="1"/>
</dbReference>
<gene>
    <name evidence="13" type="primary">LOC108732449</name>
</gene>
<protein>
    <recommendedName>
        <fullName evidence="10">ATP synthase subunit d, mitochondrial</fullName>
    </recommendedName>
</protein>
<evidence type="ECO:0000256" key="1">
    <source>
        <dbReference type="ARBA" id="ARBA00004273"/>
    </source>
</evidence>
<evidence type="ECO:0000256" key="10">
    <source>
        <dbReference type="PIRNR" id="PIRNR005514"/>
    </source>
</evidence>
<dbReference type="AlphaFoldDB" id="A0A1W4W3M6"/>
<sequence>MSKRLIPKAFNWSALAERVPPHQKQQFNMFKVLSEGYLSRVLAYPEEPPKIDWTSYEKNIHLPGLVADFRKQYETLKVPYPPDTVTSKITEQEKQLQVEIQNIKTESNARIAEYKKQIDHLLSLLPFDQMTMEDFKDAYPDIAIDPLNKPTFWPHNPEEQPGYVDKDAPQSGH</sequence>
<comment type="similarity">
    <text evidence="2 10">Belongs to the ATPase d subunit family.</text>
</comment>
<dbReference type="SMR" id="A0A1W4W3M6"/>
<dbReference type="GO" id="GO:0045259">
    <property type="term" value="C:proton-transporting ATP synthase complex"/>
    <property type="evidence" value="ECO:0007669"/>
    <property type="project" value="UniProtKB-KW"/>
</dbReference>
<evidence type="ECO:0000256" key="5">
    <source>
        <dbReference type="ARBA" id="ARBA00022781"/>
    </source>
</evidence>
<dbReference type="GeneID" id="108732449"/>
<name>A0A1W4W3M6_AGRPL</name>
<organism evidence="12 13">
    <name type="scientific">Agrilus planipennis</name>
    <name type="common">Emerald ash borer</name>
    <name type="synonym">Agrilus marcopoli</name>
    <dbReference type="NCBI Taxonomy" id="224129"/>
    <lineage>
        <taxon>Eukaryota</taxon>
        <taxon>Metazoa</taxon>
        <taxon>Ecdysozoa</taxon>
        <taxon>Arthropoda</taxon>
        <taxon>Hexapoda</taxon>
        <taxon>Insecta</taxon>
        <taxon>Pterygota</taxon>
        <taxon>Neoptera</taxon>
        <taxon>Endopterygota</taxon>
        <taxon>Coleoptera</taxon>
        <taxon>Polyphaga</taxon>
        <taxon>Elateriformia</taxon>
        <taxon>Buprestoidea</taxon>
        <taxon>Buprestidae</taxon>
        <taxon>Agrilinae</taxon>
        <taxon>Agrilus</taxon>
    </lineage>
</organism>
<dbReference type="FunCoup" id="A0A1W4W3M6">
    <property type="interactions" value="1504"/>
</dbReference>
<dbReference type="STRING" id="224129.A0A1W4W3M6"/>
<accession>A0A1W4W3M6</accession>
<keyword evidence="3 10" id="KW-0813">Transport</keyword>
<keyword evidence="4" id="KW-0138">CF(0)</keyword>
<evidence type="ECO:0000256" key="8">
    <source>
        <dbReference type="ARBA" id="ARBA00023128"/>
    </source>
</evidence>
<dbReference type="KEGG" id="apln:108732449"/>
<dbReference type="SUPFAM" id="SSF161065">
    <property type="entry name" value="ATP synthase D chain-like"/>
    <property type="match status" value="1"/>
</dbReference>
<dbReference type="InParanoid" id="A0A1W4W3M6"/>
<keyword evidence="9 10" id="KW-0472">Membrane</keyword>
<reference evidence="13" key="1">
    <citation type="submission" date="2025-08" db="UniProtKB">
        <authorList>
            <consortium name="RefSeq"/>
        </authorList>
    </citation>
    <scope>IDENTIFICATION</scope>
    <source>
        <tissue evidence="13">Entire body</tissue>
    </source>
</reference>
<keyword evidence="5 10" id="KW-0375">Hydrogen ion transport</keyword>
<comment type="subcellular location">
    <subcellularLocation>
        <location evidence="1 10">Mitochondrion inner membrane</location>
    </subcellularLocation>
</comment>
<keyword evidence="12" id="KW-1185">Reference proteome</keyword>
<dbReference type="RefSeq" id="XP_018318766.1">
    <property type="nucleotide sequence ID" value="XM_018463264.2"/>
</dbReference>
<evidence type="ECO:0000256" key="3">
    <source>
        <dbReference type="ARBA" id="ARBA00022448"/>
    </source>
</evidence>
<evidence type="ECO:0000256" key="4">
    <source>
        <dbReference type="ARBA" id="ARBA00022547"/>
    </source>
</evidence>
<evidence type="ECO:0000256" key="7">
    <source>
        <dbReference type="ARBA" id="ARBA00023065"/>
    </source>
</evidence>
<dbReference type="GO" id="GO:0015078">
    <property type="term" value="F:proton transmembrane transporter activity"/>
    <property type="evidence" value="ECO:0007669"/>
    <property type="project" value="InterPro"/>
</dbReference>
<evidence type="ECO:0000313" key="13">
    <source>
        <dbReference type="RefSeq" id="XP_018318766.1"/>
    </source>
</evidence>
<proteinExistence type="inferred from homology"/>
<dbReference type="GO" id="GO:0015986">
    <property type="term" value="P:proton motive force-driven ATP synthesis"/>
    <property type="evidence" value="ECO:0007669"/>
    <property type="project" value="UniProtKB-UniRule"/>
</dbReference>
<dbReference type="Pfam" id="PF05873">
    <property type="entry name" value="Mt_ATP-synt_D"/>
    <property type="match status" value="1"/>
</dbReference>
<dbReference type="InterPro" id="IPR036228">
    <property type="entry name" value="ATP_synth_F0_dsu_sf_mt"/>
</dbReference>
<keyword evidence="8 10" id="KW-0496">Mitochondrion</keyword>
<dbReference type="GO" id="GO:0005743">
    <property type="term" value="C:mitochondrial inner membrane"/>
    <property type="evidence" value="ECO:0007669"/>
    <property type="project" value="UniProtKB-SubCell"/>
</dbReference>
<evidence type="ECO:0000256" key="6">
    <source>
        <dbReference type="ARBA" id="ARBA00022792"/>
    </source>
</evidence>
<dbReference type="Gene3D" id="6.10.280.70">
    <property type="match status" value="1"/>
</dbReference>
<evidence type="ECO:0000256" key="2">
    <source>
        <dbReference type="ARBA" id="ARBA00006842"/>
    </source>
</evidence>
<dbReference type="InterPro" id="IPR008689">
    <property type="entry name" value="ATP_synth_F0_dsu_mt"/>
</dbReference>
<feature type="region of interest" description="Disordered" evidence="11">
    <location>
        <begin position="150"/>
        <end position="173"/>
    </location>
</feature>
<keyword evidence="6 10" id="KW-0999">Mitochondrion inner membrane</keyword>
<evidence type="ECO:0000313" key="12">
    <source>
        <dbReference type="Proteomes" id="UP000192223"/>
    </source>
</evidence>
<dbReference type="OrthoDB" id="35799at2759"/>
<dbReference type="CTD" id="42291"/>
<evidence type="ECO:0000256" key="9">
    <source>
        <dbReference type="ARBA" id="ARBA00023136"/>
    </source>
</evidence>
<comment type="function">
    <text evidence="10">Mitochondrial membrane ATP synthase (F(1)F(0) ATP synthase or Complex V) produces ATP from ADP in the presence of a proton gradient across the membrane which is generated by electron transport complexes of the respiratory chain. F-type ATPases consist of two structural domains, F(1) - containing the extramembraneous catalytic core, and F(0) - containing the membrane proton channel, linked together by a central stalk and a peripheral stalk. During catalysis, ATP synthesis in the catalytic domain of F(1) is coupled via a rotary mechanism of the central stalk subunits to proton translocation.</text>
</comment>
<evidence type="ECO:0000256" key="11">
    <source>
        <dbReference type="SAM" id="MobiDB-lite"/>
    </source>
</evidence>
<dbReference type="PANTHER" id="PTHR12700">
    <property type="entry name" value="ATP SYNTHASE SUBUNIT D, MITOCHONDRIAL"/>
    <property type="match status" value="1"/>
</dbReference>
<keyword evidence="7 10" id="KW-0406">Ion transport</keyword>